<dbReference type="GO" id="GO:0043138">
    <property type="term" value="F:3'-5' DNA helicase activity"/>
    <property type="evidence" value="ECO:0007669"/>
    <property type="project" value="UniProtKB-UniRule"/>
</dbReference>
<keyword evidence="11 15" id="KW-0234">DNA repair</keyword>
<keyword evidence="10 15" id="KW-0238">DNA-binding</keyword>
<dbReference type="AlphaFoldDB" id="A0A7X0RG83"/>
<dbReference type="Gene3D" id="1.10.486.10">
    <property type="entry name" value="PCRA, domain 4"/>
    <property type="match status" value="1"/>
</dbReference>
<dbReference type="HAMAP" id="MF_01485">
    <property type="entry name" value="RecB"/>
    <property type="match status" value="1"/>
</dbReference>
<dbReference type="Pfam" id="PF12705">
    <property type="entry name" value="PDDEXK_1"/>
    <property type="match status" value="1"/>
</dbReference>
<evidence type="ECO:0000256" key="11">
    <source>
        <dbReference type="ARBA" id="ARBA00023204"/>
    </source>
</evidence>
<evidence type="ECO:0000256" key="12">
    <source>
        <dbReference type="ARBA" id="ARBA00023235"/>
    </source>
</evidence>
<feature type="binding site" evidence="15">
    <location>
        <position position="980"/>
    </location>
    <ligand>
        <name>Mg(2+)</name>
        <dbReference type="ChEBI" id="CHEBI:18420"/>
    </ligand>
</feature>
<dbReference type="GO" id="GO:0003677">
    <property type="term" value="F:DNA binding"/>
    <property type="evidence" value="ECO:0007669"/>
    <property type="project" value="UniProtKB-UniRule"/>
</dbReference>
<evidence type="ECO:0000256" key="15">
    <source>
        <dbReference type="HAMAP-Rule" id="MF_01485"/>
    </source>
</evidence>
<keyword evidence="7 15" id="KW-0269">Exonuclease</keyword>
<feature type="binding site" evidence="15">
    <location>
        <position position="997"/>
    </location>
    <ligand>
        <name>Mg(2+)</name>
        <dbReference type="ChEBI" id="CHEBI:18420"/>
    </ligand>
</feature>
<keyword evidence="5 15" id="KW-0378">Hydrolase</keyword>
<dbReference type="InterPro" id="IPR000212">
    <property type="entry name" value="DNA_helicase_UvrD/REP"/>
</dbReference>
<comment type="domain">
    <text evidence="15">The C-terminal domain has nuclease activity and interacts with RecD. It interacts with RecA, facilitating its loading onto ssDNA.</text>
</comment>
<dbReference type="InterPro" id="IPR014017">
    <property type="entry name" value="DNA_helicase_UvrD-like_C"/>
</dbReference>
<feature type="binding site" evidence="16">
    <location>
        <begin position="21"/>
        <end position="28"/>
    </location>
    <ligand>
        <name>ATP</name>
        <dbReference type="ChEBI" id="CHEBI:30616"/>
    </ligand>
</feature>
<dbReference type="PROSITE" id="PS51198">
    <property type="entry name" value="UVRD_HELICASE_ATP_BIND"/>
    <property type="match status" value="1"/>
</dbReference>
<evidence type="ECO:0000256" key="3">
    <source>
        <dbReference type="ARBA" id="ARBA00022741"/>
    </source>
</evidence>
<reference evidence="20 21" key="1">
    <citation type="submission" date="2020-08" db="EMBL/GenBank/DDBJ databases">
        <authorList>
            <person name="Seo M.-J."/>
        </authorList>
    </citation>
    <scope>NUCLEOTIDE SEQUENCE [LARGE SCALE GENOMIC DNA]</scope>
    <source>
        <strain evidence="20 21">KIGAM211</strain>
    </source>
</reference>
<comment type="miscellaneous">
    <text evidence="15">In the RecBCD complex, RecB has a slow 3'-5' helicase, an exonuclease activity and loads RecA onto ssDNA, RecD has a fast 5'-3' helicase activity, while RecC stimulates the ATPase and processivity of the RecB helicase and contributes to recognition of the Chi site.</text>
</comment>
<comment type="function">
    <text evidence="15">A helicase/nuclease that prepares dsDNA breaks (DSB) for recombinational DNA repair. Binds to DSBs and unwinds DNA via a highly rapid and processive ATP-dependent bidirectional helicase activity. Unwinds dsDNA until it encounters a Chi (crossover hotspot instigator) sequence from the 3' direction. Cuts ssDNA a few nucleotides 3' to the Chi site. The properties and activities of the enzyme are changed at Chi. The Chi-altered holoenzyme produces a long 3'-ssDNA overhang and facilitates RecA-binding to the ssDNA for homologous DNA recombination and repair. Holoenzyme degrades any linearized DNA that is unable to undergo homologous recombination. In the holoenzyme this subunit contributes ATPase, 3'-5' helicase, exonuclease activity and loads RecA onto ssDNA.</text>
</comment>
<sequence length="1119" mass="121034">MATHPFDIRDPLPSGTTLLEASAGTGKTWTIGALVTRYVAEGVCTLEQMLVVTFGRAASQELRERVRAQLVEAERALAVDEVLPAEPSDLLDLLRACDPAERARRHRRTTEALASFDAATIATTHQFCSMVLGSLGVAGDTDARARLVEDLDELLGEVVDDLYVRKFAFADTDPTFSYAEALTLARKAAGDPQARLEPATDDPGTPAGVRVAFARAVRAEMEHRKRRLGVLSYDDLLGQLADALEHDDAPARVRMRQRWRIVLVDEFQDTDPVQWQVLDRAFSGHATMVLIGDPKQAIYAFRGGDVTTYLQAAETATTRQTLPVNWRSDGDLLDAFQTVLAGAELGDPRIVVHDVEAHHPGTRLQSVPHPAPFRLRVVSRELFGKRGDQPLLVSQTRPHIARDLALDIRALLASGATFEGRPLLPRDVAVICYRHVDLAAAQDALRAVGVPAVIAGGGSVFATPAATEWLELLEALEQPHRSPRVRTAALTCFLGHTARELDERGDDLTDEVAETMRTWGEVFALRGVAAVLEAATAAGLPARVLARVDGERRLTDLRHIGEALHEVALTEHLGPVAVLAWLRAQIAAAADGRGAERTRRLDSDAAAVQLVTIHASKGLEYPIVYLPALADRNVPKPSIPLFHDADGARCLGVGGPGGSGWQEQVRRWADEEAGEWLRLLYVAITRAQSQVVCWWAPTRNTPASPLQRMVQGRRPRLPTVPAEFPNRSDPEAADFFERWRAAGGPTPEPAVPVEPGADPPRAGDPSLAVRSFTRDVDVAWRRTSYSSLTHVEPVAPFATAAQGGVTSEPEVVARDDEDVTAQPDGAPAERSVLSPMADLPVGATFGSLVHAVLEHADPEAPDLRAELLGHVDEQLVRWPVAVDREALADALVAVCDSPLGSLAPTTLRQVPLRDRLREMEFELPLAGGDRVHDGARLGDLAPLLRRHLPEGDPVRAYADALDRPTLGGQSLRGYLTGSVDVVLRLATDAGPRYVVVDYKTNWLGGHDEPLTAHAYRPEALAGAMGHSDYPLQALLYAAVLHRFLRWRQPGYDPAVHLGGVLYLYLRGMCGPDTPLVDGEPCGIFAWRPPVALVEALSDLLDGSTSGARASGTTSTGGAR</sequence>
<feature type="binding site" evidence="15">
    <location>
        <position position="850"/>
    </location>
    <ligand>
        <name>Mg(2+)</name>
        <dbReference type="ChEBI" id="CHEBI:18420"/>
    </ligand>
</feature>
<evidence type="ECO:0000256" key="10">
    <source>
        <dbReference type="ARBA" id="ARBA00023125"/>
    </source>
</evidence>
<dbReference type="InterPro" id="IPR004586">
    <property type="entry name" value="RecB"/>
</dbReference>
<comment type="similarity">
    <text evidence="15">Belongs to the helicase family. UvrD subfamily.</text>
</comment>
<comment type="subunit">
    <text evidence="15">Heterotrimer of RecB, RecC and RecD. All subunits contribute to DNA-binding. Interacts with RecA.</text>
</comment>
<dbReference type="InterPro" id="IPR011335">
    <property type="entry name" value="Restrct_endonuc-II-like"/>
</dbReference>
<evidence type="ECO:0000259" key="19">
    <source>
        <dbReference type="PROSITE" id="PS51217"/>
    </source>
</evidence>
<dbReference type="Gene3D" id="3.90.320.10">
    <property type="match status" value="1"/>
</dbReference>
<evidence type="ECO:0000256" key="2">
    <source>
        <dbReference type="ARBA" id="ARBA00022723"/>
    </source>
</evidence>
<dbReference type="EMBL" id="JACKXE010000001">
    <property type="protein sequence ID" value="MBB6627753.1"/>
    <property type="molecule type" value="Genomic_DNA"/>
</dbReference>
<evidence type="ECO:0000313" key="21">
    <source>
        <dbReference type="Proteomes" id="UP000523955"/>
    </source>
</evidence>
<feature type="domain" description="UvrD-like helicase ATP-binding" evidence="18">
    <location>
        <begin position="1"/>
        <end position="329"/>
    </location>
</feature>
<organism evidence="20 21">
    <name type="scientific">Nocardioides luti</name>
    <dbReference type="NCBI Taxonomy" id="2761101"/>
    <lineage>
        <taxon>Bacteria</taxon>
        <taxon>Bacillati</taxon>
        <taxon>Actinomycetota</taxon>
        <taxon>Actinomycetes</taxon>
        <taxon>Propionibacteriales</taxon>
        <taxon>Nocardioidaceae</taxon>
        <taxon>Nocardioides</taxon>
    </lineage>
</organism>
<dbReference type="SUPFAM" id="SSF52540">
    <property type="entry name" value="P-loop containing nucleoside triphosphate hydrolases"/>
    <property type="match status" value="1"/>
</dbReference>
<feature type="active site" description="For nuclease activity" evidence="15">
    <location>
        <position position="997"/>
    </location>
</feature>
<keyword evidence="2 15" id="KW-0479">Metal-binding</keyword>
<keyword evidence="4 15" id="KW-0227">DNA damage</keyword>
<keyword evidence="8 15" id="KW-0067">ATP-binding</keyword>
<gene>
    <name evidence="15" type="primary">recB</name>
    <name evidence="20" type="ORF">H5V45_10515</name>
</gene>
<dbReference type="GO" id="GO:0008854">
    <property type="term" value="F:exodeoxyribonuclease V activity"/>
    <property type="evidence" value="ECO:0007669"/>
    <property type="project" value="UniProtKB-EC"/>
</dbReference>
<keyword evidence="9 15" id="KW-0460">Magnesium</keyword>
<keyword evidence="3 15" id="KW-0547">Nucleotide-binding</keyword>
<dbReference type="PANTHER" id="PTHR11070">
    <property type="entry name" value="UVRD / RECB / PCRA DNA HELICASE FAMILY MEMBER"/>
    <property type="match status" value="1"/>
</dbReference>
<comment type="catalytic activity">
    <reaction evidence="14 15">
        <text>ATP + H2O = ADP + phosphate + H(+)</text>
        <dbReference type="Rhea" id="RHEA:13065"/>
        <dbReference type="ChEBI" id="CHEBI:15377"/>
        <dbReference type="ChEBI" id="CHEBI:15378"/>
        <dbReference type="ChEBI" id="CHEBI:30616"/>
        <dbReference type="ChEBI" id="CHEBI:43474"/>
        <dbReference type="ChEBI" id="CHEBI:456216"/>
        <dbReference type="EC" id="5.6.2.4"/>
    </reaction>
</comment>
<evidence type="ECO:0000256" key="6">
    <source>
        <dbReference type="ARBA" id="ARBA00022806"/>
    </source>
</evidence>
<keyword evidence="6 15" id="KW-0347">Helicase</keyword>
<dbReference type="GO" id="GO:0000724">
    <property type="term" value="P:double-strand break repair via homologous recombination"/>
    <property type="evidence" value="ECO:0007669"/>
    <property type="project" value="UniProtKB-UniRule"/>
</dbReference>
<proteinExistence type="inferred from homology"/>
<protein>
    <recommendedName>
        <fullName evidence="15">RecBCD enzyme subunit RecB</fullName>
        <ecNumber evidence="15">3.1.11.5</ecNumber>
        <ecNumber evidence="15">5.6.2.4</ecNumber>
    </recommendedName>
    <alternativeName>
        <fullName evidence="15">DNA 3'-5' helicase subunit RecB</fullName>
    </alternativeName>
    <alternativeName>
        <fullName evidence="15">Exonuclease V subunit RecB</fullName>
        <shortName evidence="15">ExoV subunit RecB</shortName>
    </alternativeName>
    <alternativeName>
        <fullName evidence="15">Helicase/nuclease RecBCD subunit RecB</fullName>
    </alternativeName>
</protein>
<name>A0A7X0RG83_9ACTN</name>
<comment type="caution">
    <text evidence="20">The sequence shown here is derived from an EMBL/GenBank/DDBJ whole genome shotgun (WGS) entry which is preliminary data.</text>
</comment>
<dbReference type="GO" id="GO:0009338">
    <property type="term" value="C:exodeoxyribonuclease V complex"/>
    <property type="evidence" value="ECO:0007669"/>
    <property type="project" value="TreeGrafter"/>
</dbReference>
<dbReference type="PROSITE" id="PS51217">
    <property type="entry name" value="UVRD_HELICASE_CTER"/>
    <property type="match status" value="1"/>
</dbReference>
<dbReference type="Proteomes" id="UP000523955">
    <property type="component" value="Unassembled WGS sequence"/>
</dbReference>
<evidence type="ECO:0000256" key="9">
    <source>
        <dbReference type="ARBA" id="ARBA00022842"/>
    </source>
</evidence>
<evidence type="ECO:0000256" key="4">
    <source>
        <dbReference type="ARBA" id="ARBA00022763"/>
    </source>
</evidence>
<evidence type="ECO:0000256" key="13">
    <source>
        <dbReference type="ARBA" id="ARBA00034617"/>
    </source>
</evidence>
<evidence type="ECO:0000256" key="16">
    <source>
        <dbReference type="PROSITE-ProRule" id="PRU00560"/>
    </source>
</evidence>
<evidence type="ECO:0000256" key="17">
    <source>
        <dbReference type="SAM" id="MobiDB-lite"/>
    </source>
</evidence>
<comment type="domain">
    <text evidence="15">The N-terminal DNA-binding domain is a ssDNA-dependent ATPase and has ATP-dependent 3'-5' helicase function. This domain interacts with RecC.</text>
</comment>
<accession>A0A7X0RG83</accession>
<keyword evidence="1 15" id="KW-0540">Nuclease</keyword>
<feature type="region of interest" description="Nuclease activity, interacts with RecD and RecA" evidence="15">
    <location>
        <begin position="779"/>
        <end position="1119"/>
    </location>
</feature>
<feature type="domain" description="UvrD-like helicase C-terminal" evidence="19">
    <location>
        <begin position="358"/>
        <end position="618"/>
    </location>
</feature>
<evidence type="ECO:0000256" key="5">
    <source>
        <dbReference type="ARBA" id="ARBA00022801"/>
    </source>
</evidence>
<dbReference type="Gene3D" id="3.40.50.300">
    <property type="entry name" value="P-loop containing nucleotide triphosphate hydrolases"/>
    <property type="match status" value="2"/>
</dbReference>
<dbReference type="SUPFAM" id="SSF52980">
    <property type="entry name" value="Restriction endonuclease-like"/>
    <property type="match status" value="1"/>
</dbReference>
<dbReference type="InterPro" id="IPR038726">
    <property type="entry name" value="PDDEXK_AddAB-type"/>
</dbReference>
<feature type="region of interest" description="DNA-binding and helicase activity, interacts with RecC" evidence="15">
    <location>
        <begin position="1"/>
        <end position="754"/>
    </location>
</feature>
<dbReference type="EC" id="5.6.2.4" evidence="15"/>
<dbReference type="InterPro" id="IPR011604">
    <property type="entry name" value="PDDEXK-like_dom_sf"/>
</dbReference>
<dbReference type="CDD" id="cd22352">
    <property type="entry name" value="RecB_C-like"/>
    <property type="match status" value="1"/>
</dbReference>
<dbReference type="InterPro" id="IPR027417">
    <property type="entry name" value="P-loop_NTPase"/>
</dbReference>
<comment type="catalytic activity">
    <reaction evidence="15">
        <text>Exonucleolytic cleavage (in the presence of ATP) in either 5'- to 3'- or 3'- to 5'-direction to yield 5'-phosphooligonucleotides.</text>
        <dbReference type="EC" id="3.1.11.5"/>
    </reaction>
</comment>
<evidence type="ECO:0000259" key="18">
    <source>
        <dbReference type="PROSITE" id="PS51198"/>
    </source>
</evidence>
<dbReference type="GO" id="GO:0005524">
    <property type="term" value="F:ATP binding"/>
    <property type="evidence" value="ECO:0007669"/>
    <property type="project" value="UniProtKB-UniRule"/>
</dbReference>
<comment type="catalytic activity">
    <reaction evidence="13 15">
        <text>Couples ATP hydrolysis with the unwinding of duplex DNA by translocating in the 3'-5' direction.</text>
        <dbReference type="EC" id="5.6.2.4"/>
    </reaction>
</comment>
<dbReference type="InterPro" id="IPR014016">
    <property type="entry name" value="UvrD-like_ATP-bd"/>
</dbReference>
<evidence type="ECO:0000256" key="7">
    <source>
        <dbReference type="ARBA" id="ARBA00022839"/>
    </source>
</evidence>
<evidence type="ECO:0000256" key="8">
    <source>
        <dbReference type="ARBA" id="ARBA00022840"/>
    </source>
</evidence>
<keyword evidence="12 15" id="KW-0413">Isomerase</keyword>
<dbReference type="GO" id="GO:0000287">
    <property type="term" value="F:magnesium ion binding"/>
    <property type="evidence" value="ECO:0007669"/>
    <property type="project" value="UniProtKB-UniRule"/>
</dbReference>
<dbReference type="EC" id="3.1.11.5" evidence="15"/>
<comment type="cofactor">
    <cofactor evidence="15">
        <name>Mg(2+)</name>
        <dbReference type="ChEBI" id="CHEBI:18420"/>
    </cofactor>
    <text evidence="15">Binds 1 Mg(2+) ion per subunit.</text>
</comment>
<evidence type="ECO:0000256" key="1">
    <source>
        <dbReference type="ARBA" id="ARBA00022722"/>
    </source>
</evidence>
<dbReference type="Pfam" id="PF00580">
    <property type="entry name" value="UvrD-helicase"/>
    <property type="match status" value="1"/>
</dbReference>
<evidence type="ECO:0000256" key="14">
    <source>
        <dbReference type="ARBA" id="ARBA00048988"/>
    </source>
</evidence>
<feature type="region of interest" description="Disordered" evidence="17">
    <location>
        <begin position="741"/>
        <end position="767"/>
    </location>
</feature>
<dbReference type="Pfam" id="PF13361">
    <property type="entry name" value="UvrD_C"/>
    <property type="match status" value="1"/>
</dbReference>
<evidence type="ECO:0000313" key="20">
    <source>
        <dbReference type="EMBL" id="MBB6627753.1"/>
    </source>
</evidence>
<dbReference type="PANTHER" id="PTHR11070:SF23">
    <property type="entry name" value="RECBCD ENZYME SUBUNIT RECB"/>
    <property type="match status" value="1"/>
</dbReference>
<keyword evidence="21" id="KW-1185">Reference proteome</keyword>
<dbReference type="GO" id="GO:0005829">
    <property type="term" value="C:cytosol"/>
    <property type="evidence" value="ECO:0007669"/>
    <property type="project" value="TreeGrafter"/>
</dbReference>